<comment type="caution">
    <text evidence="3">The sequence shown here is derived from an EMBL/GenBank/DDBJ whole genome shotgun (WGS) entry which is preliminary data.</text>
</comment>
<evidence type="ECO:0000259" key="2">
    <source>
        <dbReference type="Pfam" id="PF10091"/>
    </source>
</evidence>
<sequence length="482" mass="52727" precursor="true">MGRPAGISRTLTRGLAVAFACVASLAYGQAAPDVLRSDGARGARRYEFSASDSELLEQIQRGCFNYFWNEVGETAQLARDFTGSEKASMAGVGFQLSALPIGVTRGWISRQEGEQRALTVLRALIARDDNRRDGVFLHFVDPEHAGPVFGRHRPEASTIDHSLFLAGAAPAAAFFGGEVAEIVATLIDQTNWRAYLTEDGRHLSMAFKPDPPFDVNGPGKLMTHHWWNASDEERLAYVVAVGSSNDAHRLPPESYYQLKRTLKAHPSGAPFVVSWSGCLFTYFFTHCWVDYGALAADDPAGFGFDLPRVDWFENSRRATLAHRAVCLENADTFSTFAEDRWGQSPCYGYTDQGRRAYLVPTQRPSLSNEQQLHGGAIAPYAAGSTIVFTPRESMQALRAFVALRGADGEPLAWDDPAQGGIGLADSFNLDNGQAFRGGVAIDAGPMLVSIENARTGLMWDLFRQHPMGERAAMRLAWQPAAD</sequence>
<gene>
    <name evidence="3" type="ORF">KOR34_23450</name>
</gene>
<feature type="domain" description="Glycoamylase-like" evidence="2">
    <location>
        <begin position="225"/>
        <end position="466"/>
    </location>
</feature>
<dbReference type="Gene3D" id="1.50.10.140">
    <property type="match status" value="1"/>
</dbReference>
<accession>A0A5C5VI12</accession>
<dbReference type="OrthoDB" id="5937621at2"/>
<keyword evidence="1" id="KW-0732">Signal</keyword>
<reference evidence="3 4" key="1">
    <citation type="submission" date="2019-02" db="EMBL/GenBank/DDBJ databases">
        <title>Deep-cultivation of Planctomycetes and their phenomic and genomic characterization uncovers novel biology.</title>
        <authorList>
            <person name="Wiegand S."/>
            <person name="Jogler M."/>
            <person name="Boedeker C."/>
            <person name="Pinto D."/>
            <person name="Vollmers J."/>
            <person name="Rivas-Marin E."/>
            <person name="Kohn T."/>
            <person name="Peeters S.H."/>
            <person name="Heuer A."/>
            <person name="Rast P."/>
            <person name="Oberbeckmann S."/>
            <person name="Bunk B."/>
            <person name="Jeske O."/>
            <person name="Meyerdierks A."/>
            <person name="Storesund J.E."/>
            <person name="Kallscheuer N."/>
            <person name="Luecker S."/>
            <person name="Lage O.M."/>
            <person name="Pohl T."/>
            <person name="Merkel B.J."/>
            <person name="Hornburger P."/>
            <person name="Mueller R.-W."/>
            <person name="Bruemmer F."/>
            <person name="Labrenz M."/>
            <person name="Spormann A.M."/>
            <person name="Op Den Camp H."/>
            <person name="Overmann J."/>
            <person name="Amann R."/>
            <person name="Jetten M.S.M."/>
            <person name="Mascher T."/>
            <person name="Medema M.H."/>
            <person name="Devos D.P."/>
            <person name="Kaster A.-K."/>
            <person name="Ovreas L."/>
            <person name="Rohde M."/>
            <person name="Galperin M.Y."/>
            <person name="Jogler C."/>
        </authorList>
    </citation>
    <scope>NUCLEOTIDE SEQUENCE [LARGE SCALE GENOMIC DNA]</scope>
    <source>
        <strain evidence="3 4">KOR34</strain>
    </source>
</reference>
<evidence type="ECO:0000313" key="3">
    <source>
        <dbReference type="EMBL" id="TWT37395.1"/>
    </source>
</evidence>
<keyword evidence="4" id="KW-1185">Reference proteome</keyword>
<proteinExistence type="predicted"/>
<dbReference type="Proteomes" id="UP000316714">
    <property type="component" value="Unassembled WGS sequence"/>
</dbReference>
<organism evidence="3 4">
    <name type="scientific">Posidoniimonas corsicana</name>
    <dbReference type="NCBI Taxonomy" id="1938618"/>
    <lineage>
        <taxon>Bacteria</taxon>
        <taxon>Pseudomonadati</taxon>
        <taxon>Planctomycetota</taxon>
        <taxon>Planctomycetia</taxon>
        <taxon>Pirellulales</taxon>
        <taxon>Lacipirellulaceae</taxon>
        <taxon>Posidoniimonas</taxon>
    </lineage>
</organism>
<dbReference type="AlphaFoldDB" id="A0A5C5VI12"/>
<evidence type="ECO:0000313" key="4">
    <source>
        <dbReference type="Proteomes" id="UP000316714"/>
    </source>
</evidence>
<dbReference type="InterPro" id="IPR019282">
    <property type="entry name" value="Glycoamylase-like_cons_dom"/>
</dbReference>
<feature type="signal peptide" evidence="1">
    <location>
        <begin position="1"/>
        <end position="30"/>
    </location>
</feature>
<evidence type="ECO:0000256" key="1">
    <source>
        <dbReference type="SAM" id="SignalP"/>
    </source>
</evidence>
<dbReference type="Pfam" id="PF10091">
    <property type="entry name" value="Glycoamylase"/>
    <property type="match status" value="1"/>
</dbReference>
<dbReference type="RefSeq" id="WP_146564734.1">
    <property type="nucleotide sequence ID" value="NZ_SIHJ01000001.1"/>
</dbReference>
<protein>
    <recommendedName>
        <fullName evidence="2">Glycoamylase-like domain-containing protein</fullName>
    </recommendedName>
</protein>
<feature type="chain" id="PRO_5022746177" description="Glycoamylase-like domain-containing protein" evidence="1">
    <location>
        <begin position="31"/>
        <end position="482"/>
    </location>
</feature>
<name>A0A5C5VI12_9BACT</name>
<dbReference type="EMBL" id="SIHJ01000001">
    <property type="protein sequence ID" value="TWT37395.1"/>
    <property type="molecule type" value="Genomic_DNA"/>
</dbReference>